<evidence type="ECO:0000313" key="1">
    <source>
        <dbReference type="EnsemblPlants" id="KQL04023"/>
    </source>
</evidence>
<dbReference type="HOGENOM" id="CLU_2201617_0_0_1"/>
<proteinExistence type="predicted"/>
<protein>
    <submittedName>
        <fullName evidence="1">Uncharacterized protein</fullName>
    </submittedName>
</protein>
<dbReference type="EMBL" id="AGNK02002814">
    <property type="status" value="NOT_ANNOTATED_CDS"/>
    <property type="molecule type" value="Genomic_DNA"/>
</dbReference>
<dbReference type="Gramene" id="KQL04023">
    <property type="protein sequence ID" value="KQL04023"/>
    <property type="gene ID" value="SETIT_003434mg"/>
</dbReference>
<dbReference type="Proteomes" id="UP000004995">
    <property type="component" value="Unassembled WGS sequence"/>
</dbReference>
<name>K3XNG1_SETIT</name>
<accession>K3XNG1</accession>
<keyword evidence="2" id="KW-1185">Reference proteome</keyword>
<dbReference type="AlphaFoldDB" id="K3XNG1"/>
<evidence type="ECO:0000313" key="2">
    <source>
        <dbReference type="Proteomes" id="UP000004995"/>
    </source>
</evidence>
<organism evidence="1 2">
    <name type="scientific">Setaria italica</name>
    <name type="common">Foxtail millet</name>
    <name type="synonym">Panicum italicum</name>
    <dbReference type="NCBI Taxonomy" id="4555"/>
    <lineage>
        <taxon>Eukaryota</taxon>
        <taxon>Viridiplantae</taxon>
        <taxon>Streptophyta</taxon>
        <taxon>Embryophyta</taxon>
        <taxon>Tracheophyta</taxon>
        <taxon>Spermatophyta</taxon>
        <taxon>Magnoliopsida</taxon>
        <taxon>Liliopsida</taxon>
        <taxon>Poales</taxon>
        <taxon>Poaceae</taxon>
        <taxon>PACMAD clade</taxon>
        <taxon>Panicoideae</taxon>
        <taxon>Panicodae</taxon>
        <taxon>Paniceae</taxon>
        <taxon>Cenchrinae</taxon>
        <taxon>Setaria</taxon>
    </lineage>
</organism>
<reference evidence="2" key="1">
    <citation type="journal article" date="2012" name="Nat. Biotechnol.">
        <title>Reference genome sequence of the model plant Setaria.</title>
        <authorList>
            <person name="Bennetzen J.L."/>
            <person name="Schmutz J."/>
            <person name="Wang H."/>
            <person name="Percifield R."/>
            <person name="Hawkins J."/>
            <person name="Pontaroli A.C."/>
            <person name="Estep M."/>
            <person name="Feng L."/>
            <person name="Vaughn J.N."/>
            <person name="Grimwood J."/>
            <person name="Jenkins J."/>
            <person name="Barry K."/>
            <person name="Lindquist E."/>
            <person name="Hellsten U."/>
            <person name="Deshpande S."/>
            <person name="Wang X."/>
            <person name="Wu X."/>
            <person name="Mitros T."/>
            <person name="Triplett J."/>
            <person name="Yang X."/>
            <person name="Ye C.Y."/>
            <person name="Mauro-Herrera M."/>
            <person name="Wang L."/>
            <person name="Li P."/>
            <person name="Sharma M."/>
            <person name="Sharma R."/>
            <person name="Ronald P.C."/>
            <person name="Panaud O."/>
            <person name="Kellogg E.A."/>
            <person name="Brutnell T.P."/>
            <person name="Doust A.N."/>
            <person name="Tuskan G.A."/>
            <person name="Rokhsar D."/>
            <person name="Devos K.M."/>
        </authorList>
    </citation>
    <scope>NUCLEOTIDE SEQUENCE [LARGE SCALE GENOMIC DNA]</scope>
    <source>
        <strain evidence="2">cv. Yugu1</strain>
    </source>
</reference>
<dbReference type="InParanoid" id="K3XNG1"/>
<reference evidence="1" key="2">
    <citation type="submission" date="2018-08" db="UniProtKB">
        <authorList>
            <consortium name="EnsemblPlants"/>
        </authorList>
    </citation>
    <scope>IDENTIFICATION</scope>
    <source>
        <strain evidence="1">Yugu1</strain>
    </source>
</reference>
<dbReference type="EnsemblPlants" id="KQL04023">
    <property type="protein sequence ID" value="KQL04023"/>
    <property type="gene ID" value="SETIT_003434mg"/>
</dbReference>
<sequence>MVNHPNILSTTTGIDLPCVEHGQSSTPAASESRCSYYKRISFGVSHASHKTISNMLNNHRCEKQSMYQAKVHTSFFTLCKQRSVRTIQSLPLGVIWRITNYSVQVESQ</sequence>